<dbReference type="PANTHER" id="PTHR18867:SF12">
    <property type="entry name" value="DNA REPAIR PROTEIN RAD50"/>
    <property type="match status" value="1"/>
</dbReference>
<dbReference type="Pfam" id="PF04423">
    <property type="entry name" value="Rad50_zn_hook"/>
    <property type="match status" value="1"/>
</dbReference>
<keyword evidence="14" id="KW-0539">Nucleus</keyword>
<dbReference type="GO" id="GO:0043047">
    <property type="term" value="F:single-stranded telomeric DNA binding"/>
    <property type="evidence" value="ECO:0007669"/>
    <property type="project" value="TreeGrafter"/>
</dbReference>
<keyword evidence="7" id="KW-0547">Nucleotide-binding</keyword>
<evidence type="ECO:0000256" key="4">
    <source>
        <dbReference type="ARBA" id="ARBA00009439"/>
    </source>
</evidence>
<dbReference type="GO" id="GO:0006302">
    <property type="term" value="P:double-strand break repair"/>
    <property type="evidence" value="ECO:0007669"/>
    <property type="project" value="TreeGrafter"/>
</dbReference>
<comment type="caution">
    <text evidence="20">The sequence shown here is derived from an EMBL/GenBank/DDBJ whole genome shotgun (WGS) entry which is preliminary data.</text>
</comment>
<dbReference type="GO" id="GO:0000794">
    <property type="term" value="C:condensed nuclear chromosome"/>
    <property type="evidence" value="ECO:0007669"/>
    <property type="project" value="TreeGrafter"/>
</dbReference>
<dbReference type="InterPro" id="IPR004584">
    <property type="entry name" value="Rad50_eukaryotes"/>
</dbReference>
<protein>
    <submittedName>
        <fullName evidence="20">DNA repair protein RAD50</fullName>
    </submittedName>
</protein>
<evidence type="ECO:0000256" key="18">
    <source>
        <dbReference type="SAM" id="MobiDB-lite"/>
    </source>
</evidence>
<dbReference type="AlphaFoldDB" id="A0AAV4G3I2"/>
<gene>
    <name evidence="20" type="ORF">ElyMa_005890600</name>
</gene>
<evidence type="ECO:0000256" key="3">
    <source>
        <dbReference type="ARBA" id="ARBA00004286"/>
    </source>
</evidence>
<evidence type="ECO:0000256" key="10">
    <source>
        <dbReference type="ARBA" id="ARBA00022833"/>
    </source>
</evidence>
<evidence type="ECO:0000256" key="17">
    <source>
        <dbReference type="SAM" id="Coils"/>
    </source>
</evidence>
<dbReference type="Proteomes" id="UP000762676">
    <property type="component" value="Unassembled WGS sequence"/>
</dbReference>
<feature type="coiled-coil region" evidence="17">
    <location>
        <begin position="216"/>
        <end position="460"/>
    </location>
</feature>
<evidence type="ECO:0000256" key="7">
    <source>
        <dbReference type="ARBA" id="ARBA00022741"/>
    </source>
</evidence>
<evidence type="ECO:0000259" key="19">
    <source>
        <dbReference type="PROSITE" id="PS51131"/>
    </source>
</evidence>
<comment type="subcellular location">
    <subcellularLocation>
        <location evidence="3">Chromosome</location>
    </subcellularLocation>
    <subcellularLocation>
        <location evidence="2">Nucleus</location>
    </subcellularLocation>
</comment>
<evidence type="ECO:0000256" key="1">
    <source>
        <dbReference type="ARBA" id="ARBA00001947"/>
    </source>
</evidence>
<dbReference type="GO" id="GO:0046872">
    <property type="term" value="F:metal ion binding"/>
    <property type="evidence" value="ECO:0007669"/>
    <property type="project" value="UniProtKB-UniRule"/>
</dbReference>
<evidence type="ECO:0000256" key="8">
    <source>
        <dbReference type="ARBA" id="ARBA00022763"/>
    </source>
</evidence>
<reference evidence="20 21" key="1">
    <citation type="journal article" date="2021" name="Elife">
        <title>Chloroplast acquisition without the gene transfer in kleptoplastic sea slugs, Plakobranchus ocellatus.</title>
        <authorList>
            <person name="Maeda T."/>
            <person name="Takahashi S."/>
            <person name="Yoshida T."/>
            <person name="Shimamura S."/>
            <person name="Takaki Y."/>
            <person name="Nagai Y."/>
            <person name="Toyoda A."/>
            <person name="Suzuki Y."/>
            <person name="Arimoto A."/>
            <person name="Ishii H."/>
            <person name="Satoh N."/>
            <person name="Nishiyama T."/>
            <person name="Hasebe M."/>
            <person name="Maruyama T."/>
            <person name="Minagawa J."/>
            <person name="Obokata J."/>
            <person name="Shigenobu S."/>
        </authorList>
    </citation>
    <scope>NUCLEOTIDE SEQUENCE [LARGE SCALE GENOMIC DNA]</scope>
</reference>
<dbReference type="GO" id="GO:0005524">
    <property type="term" value="F:ATP binding"/>
    <property type="evidence" value="ECO:0007669"/>
    <property type="project" value="UniProtKB-KW"/>
</dbReference>
<dbReference type="GO" id="GO:0051880">
    <property type="term" value="F:G-quadruplex DNA binding"/>
    <property type="evidence" value="ECO:0007669"/>
    <property type="project" value="TreeGrafter"/>
</dbReference>
<keyword evidence="5" id="KW-0158">Chromosome</keyword>
<keyword evidence="8" id="KW-0227">DNA damage</keyword>
<dbReference type="GO" id="GO:0000722">
    <property type="term" value="P:telomere maintenance via recombination"/>
    <property type="evidence" value="ECO:0007669"/>
    <property type="project" value="TreeGrafter"/>
</dbReference>
<keyword evidence="9" id="KW-0378">Hydrolase</keyword>
<dbReference type="SUPFAM" id="SSF75712">
    <property type="entry name" value="Rad50 coiled-coil Zn hook"/>
    <property type="match status" value="1"/>
</dbReference>
<dbReference type="PANTHER" id="PTHR18867">
    <property type="entry name" value="RAD50"/>
    <property type="match status" value="1"/>
</dbReference>
<feature type="domain" description="Zinc-hook" evidence="19">
    <location>
        <begin position="154"/>
        <end position="252"/>
    </location>
</feature>
<dbReference type="NCBIfam" id="TIGR00606">
    <property type="entry name" value="rad50"/>
    <property type="match status" value="1"/>
</dbReference>
<dbReference type="GO" id="GO:0030870">
    <property type="term" value="C:Mre11 complex"/>
    <property type="evidence" value="ECO:0007669"/>
    <property type="project" value="InterPro"/>
</dbReference>
<keyword evidence="13" id="KW-0234">DNA repair</keyword>
<evidence type="ECO:0000256" key="14">
    <source>
        <dbReference type="ARBA" id="ARBA00023242"/>
    </source>
</evidence>
<evidence type="ECO:0000256" key="9">
    <source>
        <dbReference type="ARBA" id="ARBA00022801"/>
    </source>
</evidence>
<feature type="compositionally biased region" description="Polar residues" evidence="18">
    <location>
        <begin position="102"/>
        <end position="134"/>
    </location>
</feature>
<dbReference type="GO" id="GO:0007004">
    <property type="term" value="P:telomere maintenance via telomerase"/>
    <property type="evidence" value="ECO:0007669"/>
    <property type="project" value="TreeGrafter"/>
</dbReference>
<dbReference type="SUPFAM" id="SSF52540">
    <property type="entry name" value="P-loop containing nucleoside triphosphate hydrolases"/>
    <property type="match status" value="1"/>
</dbReference>
<evidence type="ECO:0000256" key="11">
    <source>
        <dbReference type="ARBA" id="ARBA00022840"/>
    </source>
</evidence>
<feature type="binding site" evidence="16">
    <location>
        <position position="202"/>
    </location>
    <ligand>
        <name>Zn(2+)</name>
        <dbReference type="ChEBI" id="CHEBI:29105"/>
    </ligand>
</feature>
<accession>A0AAV4G3I2</accession>
<evidence type="ECO:0000256" key="2">
    <source>
        <dbReference type="ARBA" id="ARBA00004123"/>
    </source>
</evidence>
<keyword evidence="21" id="KW-1185">Reference proteome</keyword>
<evidence type="ECO:0000256" key="13">
    <source>
        <dbReference type="ARBA" id="ARBA00023204"/>
    </source>
</evidence>
<evidence type="ECO:0000313" key="20">
    <source>
        <dbReference type="EMBL" id="GFR80127.1"/>
    </source>
</evidence>
<comment type="cofactor">
    <cofactor evidence="1">
        <name>Zn(2+)</name>
        <dbReference type="ChEBI" id="CHEBI:29105"/>
    </cofactor>
</comment>
<keyword evidence="6 16" id="KW-0479">Metal-binding</keyword>
<evidence type="ECO:0000256" key="6">
    <source>
        <dbReference type="ARBA" id="ARBA00022723"/>
    </source>
</evidence>
<dbReference type="FunFam" id="3.40.50.300:FF:000947">
    <property type="entry name" value="DNA repair protein RAD50"/>
    <property type="match status" value="1"/>
</dbReference>
<comment type="similarity">
    <text evidence="4">Belongs to the SMC family. RAD50 subfamily.</text>
</comment>
<comment type="catalytic activity">
    <reaction evidence="15">
        <text>ATP + H2O = ADP + phosphate + H(+)</text>
        <dbReference type="Rhea" id="RHEA:13065"/>
        <dbReference type="ChEBI" id="CHEBI:15377"/>
        <dbReference type="ChEBI" id="CHEBI:15378"/>
        <dbReference type="ChEBI" id="CHEBI:30616"/>
        <dbReference type="ChEBI" id="CHEBI:43474"/>
        <dbReference type="ChEBI" id="CHEBI:456216"/>
    </reaction>
</comment>
<dbReference type="Gene3D" id="3.40.50.300">
    <property type="entry name" value="P-loop containing nucleotide triphosphate hydrolases"/>
    <property type="match status" value="1"/>
</dbReference>
<evidence type="ECO:0000256" key="16">
    <source>
        <dbReference type="PROSITE-ProRule" id="PRU00471"/>
    </source>
</evidence>
<keyword evidence="12 17" id="KW-0175">Coiled coil</keyword>
<keyword evidence="11" id="KW-0067">ATP-binding</keyword>
<dbReference type="EMBL" id="BMAT01011842">
    <property type="protein sequence ID" value="GFR80127.1"/>
    <property type="molecule type" value="Genomic_DNA"/>
</dbReference>
<dbReference type="InterPro" id="IPR027417">
    <property type="entry name" value="P-loop_NTPase"/>
</dbReference>
<dbReference type="GO" id="GO:0003691">
    <property type="term" value="F:double-stranded telomeric DNA binding"/>
    <property type="evidence" value="ECO:0007669"/>
    <property type="project" value="TreeGrafter"/>
</dbReference>
<evidence type="ECO:0000256" key="12">
    <source>
        <dbReference type="ARBA" id="ARBA00023054"/>
    </source>
</evidence>
<feature type="coiled-coil region" evidence="17">
    <location>
        <begin position="545"/>
        <end position="591"/>
    </location>
</feature>
<dbReference type="GO" id="GO:0016887">
    <property type="term" value="F:ATP hydrolysis activity"/>
    <property type="evidence" value="ECO:0007669"/>
    <property type="project" value="InterPro"/>
</dbReference>
<evidence type="ECO:0000313" key="21">
    <source>
        <dbReference type="Proteomes" id="UP000762676"/>
    </source>
</evidence>
<evidence type="ECO:0000256" key="5">
    <source>
        <dbReference type="ARBA" id="ARBA00022454"/>
    </source>
</evidence>
<feature type="region of interest" description="Disordered" evidence="18">
    <location>
        <begin position="102"/>
        <end position="137"/>
    </location>
</feature>
<dbReference type="InterPro" id="IPR013134">
    <property type="entry name" value="Zn_hook_RAD50"/>
</dbReference>
<dbReference type="Gene3D" id="1.10.287.510">
    <property type="entry name" value="Helix hairpin bin"/>
    <property type="match status" value="1"/>
</dbReference>
<proteinExistence type="inferred from homology"/>
<dbReference type="GO" id="GO:0070192">
    <property type="term" value="P:chromosome organization involved in meiotic cell cycle"/>
    <property type="evidence" value="ECO:0007669"/>
    <property type="project" value="TreeGrafter"/>
</dbReference>
<dbReference type="PROSITE" id="PS51131">
    <property type="entry name" value="ZN_HOOK"/>
    <property type="match status" value="1"/>
</dbReference>
<feature type="non-terminal residue" evidence="20">
    <location>
        <position position="1"/>
    </location>
</feature>
<name>A0AAV4G3I2_9GAST</name>
<feature type="binding site" evidence="16">
    <location>
        <position position="199"/>
    </location>
    <ligand>
        <name>Zn(2+)</name>
        <dbReference type="ChEBI" id="CHEBI:29105"/>
    </ligand>
</feature>
<keyword evidence="10 16" id="KW-0862">Zinc</keyword>
<sequence>EKELTSLEVSLKVEDVQKEIHSLEGKKKILDGTITELNSEMIRLHKQSEVQTKLDMLLDSQKVKEESIERLKVEHEETIESLLGPVPLDDLRERLSTFISTQSESVKQGNSQQKKLQTNLSTKQAEKTSLSGQLRQKEDELRDLDTKLSNVCDSQDLDTEFTEVQRNLTQAQEERGCLLGAEHMIKKYIRGLERNNPTCPLCSRGFQQAQEIRELILKLQEQLRKVPANKRKAEEEMETYQQKYDEIMQLRPVKDAAGNIRERDIPALKSKLKKLDEEIKCLKKDVESKEEECVLMEGDLQTAKSLQPDVVDMDRRRAEVRQLQRDIEELKSSWGEPGGAVSGRAMNEVIAEKEEKQLELETLEKSLELRRTRLSEHQNKMHELKARAQDLQGEKLRIEGELQQRTKLEERRATLTSDITNHQRDIEKAAAQLHPIEANIERLMQEKADITQDKEFMLEKARADVDKVKNHGTGVKNLNTEIKAYLQSGKPAQLDRGQQQQAEIAEQQTLKENMQQEVSSRLQELTEHISGQQVRQRELLDTLELRRKETQIVELEEQIAVLNVKLGDMDLKNLERDRQRLLGLETKLTQQLHNASGRQQGFKEQIRATQKELDSAMYKDANHKYSSKIIENKTTEIVNGDLQKYYGAMDKAIMMYHKSKMEEINIIIRELWKNTYMGNDIETIEIQSEAEDAAAASTIKSRRTYNYRVVMIKNGIPIDMRGRCSAGQKVLASLIIRLALAETFCVNCGVLALDEPTTNLDRSNIESLAFALVRIIRERSTQRHFQLVVITHDEDFVELLGRSEHVDEYIEVSKNHE</sequence>
<evidence type="ECO:0000256" key="15">
    <source>
        <dbReference type="ARBA" id="ARBA00049360"/>
    </source>
</evidence>
<organism evidence="20 21">
    <name type="scientific">Elysia marginata</name>
    <dbReference type="NCBI Taxonomy" id="1093978"/>
    <lineage>
        <taxon>Eukaryota</taxon>
        <taxon>Metazoa</taxon>
        <taxon>Spiralia</taxon>
        <taxon>Lophotrochozoa</taxon>
        <taxon>Mollusca</taxon>
        <taxon>Gastropoda</taxon>
        <taxon>Heterobranchia</taxon>
        <taxon>Euthyneura</taxon>
        <taxon>Panpulmonata</taxon>
        <taxon>Sacoglossa</taxon>
        <taxon>Placobranchoidea</taxon>
        <taxon>Plakobranchidae</taxon>
        <taxon>Elysia</taxon>
    </lineage>
</organism>